<dbReference type="EMBL" id="BNJJ01000003">
    <property type="protein sequence ID" value="GHO83116.1"/>
    <property type="molecule type" value="Genomic_DNA"/>
</dbReference>
<keyword evidence="2 7" id="KW-0436">Ligase</keyword>
<accession>A0ABQ3VD76</accession>
<organism evidence="10 11">
    <name type="scientific">Dictyobacter formicarum</name>
    <dbReference type="NCBI Taxonomy" id="2778368"/>
    <lineage>
        <taxon>Bacteria</taxon>
        <taxon>Bacillati</taxon>
        <taxon>Chloroflexota</taxon>
        <taxon>Ktedonobacteria</taxon>
        <taxon>Ktedonobacterales</taxon>
        <taxon>Dictyobacteraceae</taxon>
        <taxon>Dictyobacter</taxon>
    </lineage>
</organism>
<protein>
    <recommendedName>
        <fullName evidence="7">Glutamate--tRNA ligase</fullName>
        <ecNumber evidence="7">6.1.1.17</ecNumber>
    </recommendedName>
    <alternativeName>
        <fullName evidence="7">Glutamyl-tRNA synthetase</fullName>
        <shortName evidence="7">GluRS</shortName>
    </alternativeName>
</protein>
<proteinExistence type="inferred from homology"/>
<comment type="catalytic activity">
    <reaction evidence="7">
        <text>tRNA(Glu) + L-glutamate + ATP = L-glutamyl-tRNA(Glu) + AMP + diphosphate</text>
        <dbReference type="Rhea" id="RHEA:23540"/>
        <dbReference type="Rhea" id="RHEA-COMP:9663"/>
        <dbReference type="Rhea" id="RHEA-COMP:9680"/>
        <dbReference type="ChEBI" id="CHEBI:29985"/>
        <dbReference type="ChEBI" id="CHEBI:30616"/>
        <dbReference type="ChEBI" id="CHEBI:33019"/>
        <dbReference type="ChEBI" id="CHEBI:78442"/>
        <dbReference type="ChEBI" id="CHEBI:78520"/>
        <dbReference type="ChEBI" id="CHEBI:456215"/>
        <dbReference type="EC" id="6.1.1.17"/>
    </reaction>
</comment>
<dbReference type="EC" id="6.1.1.17" evidence="7"/>
<evidence type="ECO:0000256" key="4">
    <source>
        <dbReference type="ARBA" id="ARBA00022840"/>
    </source>
</evidence>
<dbReference type="PRINTS" id="PR00987">
    <property type="entry name" value="TRNASYNTHGLU"/>
</dbReference>
<feature type="short sequence motif" description="'HIGH' region" evidence="7">
    <location>
        <begin position="26"/>
        <end position="36"/>
    </location>
</feature>
<evidence type="ECO:0000256" key="6">
    <source>
        <dbReference type="ARBA" id="ARBA00023146"/>
    </source>
</evidence>
<comment type="caution">
    <text evidence="7">Lacks conserved residue(s) required for the propagation of feature annotation.</text>
</comment>
<gene>
    <name evidence="10" type="primary">gltX_1</name>
    <name evidence="7" type="synonym">gltX</name>
    <name evidence="10" type="ORF">KSZ_11220</name>
</gene>
<comment type="similarity">
    <text evidence="1 7">Belongs to the class-I aminoacyl-tRNA synthetase family. Glutamate--tRNA ligase type 1 subfamily.</text>
</comment>
<dbReference type="InterPro" id="IPR020058">
    <property type="entry name" value="Glu/Gln-tRNA-synth_Ib_cat-dom"/>
</dbReference>
<dbReference type="Pfam" id="PF00749">
    <property type="entry name" value="tRNA-synt_1c"/>
    <property type="match status" value="1"/>
</dbReference>
<dbReference type="PANTHER" id="PTHR43311:SF2">
    <property type="entry name" value="GLUTAMATE--TRNA LIGASE, MITOCHONDRIAL-RELATED"/>
    <property type="match status" value="1"/>
</dbReference>
<evidence type="ECO:0000256" key="1">
    <source>
        <dbReference type="ARBA" id="ARBA00007894"/>
    </source>
</evidence>
<dbReference type="InterPro" id="IPR014729">
    <property type="entry name" value="Rossmann-like_a/b/a_fold"/>
</dbReference>
<comment type="subunit">
    <text evidence="7">Monomer.</text>
</comment>
<dbReference type="InterPro" id="IPR001412">
    <property type="entry name" value="aa-tRNA-synth_I_CS"/>
</dbReference>
<dbReference type="HAMAP" id="MF_00022">
    <property type="entry name" value="Glu_tRNA_synth_type1"/>
    <property type="match status" value="1"/>
</dbReference>
<dbReference type="GO" id="GO:0016874">
    <property type="term" value="F:ligase activity"/>
    <property type="evidence" value="ECO:0007669"/>
    <property type="project" value="UniProtKB-KW"/>
</dbReference>
<dbReference type="PROSITE" id="PS00178">
    <property type="entry name" value="AA_TRNA_LIGASE_I"/>
    <property type="match status" value="1"/>
</dbReference>
<evidence type="ECO:0000313" key="11">
    <source>
        <dbReference type="Proteomes" id="UP000635565"/>
    </source>
</evidence>
<evidence type="ECO:0000256" key="3">
    <source>
        <dbReference type="ARBA" id="ARBA00022741"/>
    </source>
</evidence>
<feature type="domain" description="Glutamyl/glutaminyl-tRNA synthetase class Ib catalytic" evidence="8">
    <location>
        <begin position="21"/>
        <end position="336"/>
    </location>
</feature>
<keyword evidence="7" id="KW-0963">Cytoplasm</keyword>
<dbReference type="InterPro" id="IPR000924">
    <property type="entry name" value="Glu/Gln-tRNA-synth"/>
</dbReference>
<dbReference type="Gene3D" id="3.40.50.620">
    <property type="entry name" value="HUPs"/>
    <property type="match status" value="1"/>
</dbReference>
<evidence type="ECO:0000256" key="7">
    <source>
        <dbReference type="HAMAP-Rule" id="MF_00022"/>
    </source>
</evidence>
<dbReference type="Proteomes" id="UP000635565">
    <property type="component" value="Unassembled WGS sequence"/>
</dbReference>
<keyword evidence="4 7" id="KW-0067">ATP-binding</keyword>
<dbReference type="InterPro" id="IPR008925">
    <property type="entry name" value="aa_tRNA-synth_I_cd-bd_sf"/>
</dbReference>
<reference evidence="10 11" key="1">
    <citation type="journal article" date="2021" name="Int. J. Syst. Evol. Microbiol.">
        <title>Reticulibacter mediterranei gen. nov., sp. nov., within the new family Reticulibacteraceae fam. nov., and Ktedonospora formicarum gen. nov., sp. nov., Ktedonobacter robiniae sp. nov., Dictyobacter formicarum sp. nov. and Dictyobacter arantiisoli sp. nov., belonging to the class Ktedonobacteria.</title>
        <authorList>
            <person name="Yabe S."/>
            <person name="Zheng Y."/>
            <person name="Wang C.M."/>
            <person name="Sakai Y."/>
            <person name="Abe K."/>
            <person name="Yokota A."/>
            <person name="Donadio S."/>
            <person name="Cavaletti L."/>
            <person name="Monciardini P."/>
        </authorList>
    </citation>
    <scope>NUCLEOTIDE SEQUENCE [LARGE SCALE GENOMIC DNA]</scope>
    <source>
        <strain evidence="10 11">SOSP1-9</strain>
    </source>
</reference>
<comment type="subcellular location">
    <subcellularLocation>
        <location evidence="7">Cytoplasm</location>
    </subcellularLocation>
</comment>
<feature type="short sequence motif" description="'KMSKS' region" evidence="7">
    <location>
        <begin position="267"/>
        <end position="271"/>
    </location>
</feature>
<name>A0ABQ3VD76_9CHLR</name>
<evidence type="ECO:0000313" key="10">
    <source>
        <dbReference type="EMBL" id="GHO83116.1"/>
    </source>
</evidence>
<evidence type="ECO:0000256" key="5">
    <source>
        <dbReference type="ARBA" id="ARBA00022917"/>
    </source>
</evidence>
<keyword evidence="6 7" id="KW-0030">Aminoacyl-tRNA synthetase</keyword>
<dbReference type="RefSeq" id="WP_201360764.1">
    <property type="nucleotide sequence ID" value="NZ_BNJJ01000003.1"/>
</dbReference>
<dbReference type="InterPro" id="IPR045462">
    <property type="entry name" value="aa-tRNA-synth_I_cd-bd"/>
</dbReference>
<dbReference type="PANTHER" id="PTHR43311">
    <property type="entry name" value="GLUTAMATE--TRNA LIGASE"/>
    <property type="match status" value="1"/>
</dbReference>
<dbReference type="NCBIfam" id="TIGR00464">
    <property type="entry name" value="gltX_bact"/>
    <property type="match status" value="1"/>
</dbReference>
<dbReference type="Pfam" id="PF19269">
    <property type="entry name" value="Anticodon_2"/>
    <property type="match status" value="1"/>
</dbReference>
<keyword evidence="11" id="KW-1185">Reference proteome</keyword>
<dbReference type="SUPFAM" id="SSF52374">
    <property type="entry name" value="Nucleotidylyl transferase"/>
    <property type="match status" value="1"/>
</dbReference>
<dbReference type="SUPFAM" id="SSF48163">
    <property type="entry name" value="An anticodon-binding domain of class I aminoacyl-tRNA synthetases"/>
    <property type="match status" value="1"/>
</dbReference>
<evidence type="ECO:0000259" key="9">
    <source>
        <dbReference type="Pfam" id="PF19269"/>
    </source>
</evidence>
<dbReference type="Gene3D" id="1.10.10.350">
    <property type="match status" value="1"/>
</dbReference>
<dbReference type="InterPro" id="IPR033910">
    <property type="entry name" value="GluRS_core"/>
</dbReference>
<comment type="function">
    <text evidence="7">Catalyzes the attachment of glutamate to tRNA(Glu) in a two-step reaction: glutamate is first activated by ATP to form Glu-AMP and then transferred to the acceptor end of tRNA(Glu).</text>
</comment>
<dbReference type="InterPro" id="IPR049940">
    <property type="entry name" value="GluQ/Sye"/>
</dbReference>
<dbReference type="CDD" id="cd00808">
    <property type="entry name" value="GluRS_core"/>
    <property type="match status" value="1"/>
</dbReference>
<feature type="binding site" evidence="7">
    <location>
        <position position="270"/>
    </location>
    <ligand>
        <name>ATP</name>
        <dbReference type="ChEBI" id="CHEBI:30616"/>
    </ligand>
</feature>
<feature type="domain" description="Aminoacyl-tRNA synthetase class I anticodon-binding" evidence="9">
    <location>
        <begin position="350"/>
        <end position="502"/>
    </location>
</feature>
<evidence type="ECO:0000256" key="2">
    <source>
        <dbReference type="ARBA" id="ARBA00022598"/>
    </source>
</evidence>
<sequence>MTQTDHRIERPHPLAAGKKPRLRFAPSPTGLMHIGGYRTALFDWLYARQTGGSFILRIEDTDTLRTVEGAVEFLIEGMQWLGMDIDEGPDVGGDYGPYYQTLRQALYQQYAAQLIASGYAYRCYCTPERLDSMRKEQQAQKLPPRYDRRCRYLTDEERAANEAAGLKSTVRFAMPLEGETVVRDELRGDITFRNADIDDAILLKSNGLPTYHLAHVIDDHLMEITHLIRAEEWISSAPLHSQIWKALGWEMPLIYHAPDVLGKDKRKLSKRHGAFSWKELRQQGFLPEAVFNFLALIGWSFDDKTEFFTREELIQSFSLERISVSGAIYDAEKLAWMNGVYIRKLSLEELTRRTLPYMERPEAEGGLPDAIQRPLDPAYTQRVLSLEHERLRTLGEAAHAVSFFYTEDWESETPLIQKGMDVEGTRNALLRSRDLLAGVDSWEHTHLEEHLRALMTELALKPAQFLGTLRVAVSGRKATPPLFQMIEALGRESTLSRIDRALNSLA</sequence>
<keyword evidence="5 7" id="KW-0648">Protein biosynthesis</keyword>
<evidence type="ECO:0000259" key="8">
    <source>
        <dbReference type="Pfam" id="PF00749"/>
    </source>
</evidence>
<dbReference type="InterPro" id="IPR020751">
    <property type="entry name" value="aa-tRNA-synth_I_codon-bd_sub2"/>
</dbReference>
<keyword evidence="3 7" id="KW-0547">Nucleotide-binding</keyword>
<dbReference type="InterPro" id="IPR004527">
    <property type="entry name" value="Glu-tRNA-ligase_bac/mito"/>
</dbReference>
<comment type="caution">
    <text evidence="10">The sequence shown here is derived from an EMBL/GenBank/DDBJ whole genome shotgun (WGS) entry which is preliminary data.</text>
</comment>